<dbReference type="KEGG" id="sdeo:D0436_15325"/>
<proteinExistence type="inferred from homology"/>
<dbReference type="Gene3D" id="1.25.40.10">
    <property type="entry name" value="Tetratricopeptide repeat domain"/>
    <property type="match status" value="2"/>
</dbReference>
<keyword evidence="7" id="KW-0472">Membrane</keyword>
<dbReference type="Proteomes" id="UP000321124">
    <property type="component" value="Chromosome"/>
</dbReference>
<evidence type="ECO:0000256" key="4">
    <source>
        <dbReference type="ARBA" id="ARBA00022803"/>
    </source>
</evidence>
<gene>
    <name evidence="9" type="ORF">D0436_15325</name>
</gene>
<keyword evidence="7" id="KW-0812">Transmembrane</keyword>
<dbReference type="GO" id="GO:0005737">
    <property type="term" value="C:cytoplasm"/>
    <property type="evidence" value="ECO:0007669"/>
    <property type="project" value="UniProtKB-SubCell"/>
</dbReference>
<dbReference type="InterPro" id="IPR019734">
    <property type="entry name" value="TPR_rpt"/>
</dbReference>
<dbReference type="EMBL" id="CP031775">
    <property type="protein sequence ID" value="QDZ91720.1"/>
    <property type="molecule type" value="Genomic_DNA"/>
</dbReference>
<dbReference type="PROSITE" id="PS50005">
    <property type="entry name" value="TPR"/>
    <property type="match status" value="2"/>
</dbReference>
<evidence type="ECO:0000313" key="10">
    <source>
        <dbReference type="Proteomes" id="UP000321124"/>
    </source>
</evidence>
<keyword evidence="8" id="KW-0732">Signal</keyword>
<dbReference type="PANTHER" id="PTHR46630">
    <property type="entry name" value="TETRATRICOPEPTIDE REPEAT PROTEIN 29"/>
    <property type="match status" value="1"/>
</dbReference>
<feature type="signal peptide" evidence="8">
    <location>
        <begin position="1"/>
        <end position="21"/>
    </location>
</feature>
<evidence type="ECO:0000256" key="2">
    <source>
        <dbReference type="ARBA" id="ARBA00022490"/>
    </source>
</evidence>
<feature type="repeat" description="TPR" evidence="6">
    <location>
        <begin position="279"/>
        <end position="312"/>
    </location>
</feature>
<dbReference type="RefSeq" id="WP_208659510.1">
    <property type="nucleotide sequence ID" value="NZ_CP031775.2"/>
</dbReference>
<dbReference type="PANTHER" id="PTHR46630:SF1">
    <property type="entry name" value="TETRATRICOPEPTIDE REPEAT PROTEIN 29"/>
    <property type="match status" value="1"/>
</dbReference>
<feature type="repeat" description="TPR" evidence="6">
    <location>
        <begin position="199"/>
        <end position="232"/>
    </location>
</feature>
<evidence type="ECO:0000256" key="8">
    <source>
        <dbReference type="SAM" id="SignalP"/>
    </source>
</evidence>
<comment type="subcellular location">
    <subcellularLocation>
        <location evidence="1">Cytoplasm</location>
    </subcellularLocation>
</comment>
<dbReference type="InterPro" id="IPR011990">
    <property type="entry name" value="TPR-like_helical_dom_sf"/>
</dbReference>
<evidence type="ECO:0000256" key="3">
    <source>
        <dbReference type="ARBA" id="ARBA00022737"/>
    </source>
</evidence>
<evidence type="ECO:0000256" key="5">
    <source>
        <dbReference type="ARBA" id="ARBA00038253"/>
    </source>
</evidence>
<dbReference type="AlphaFoldDB" id="A0A5B8QYK4"/>
<organism evidence="9 10">
    <name type="scientific">Shewanella decolorationis</name>
    <dbReference type="NCBI Taxonomy" id="256839"/>
    <lineage>
        <taxon>Bacteria</taxon>
        <taxon>Pseudomonadati</taxon>
        <taxon>Pseudomonadota</taxon>
        <taxon>Gammaproteobacteria</taxon>
        <taxon>Alteromonadales</taxon>
        <taxon>Shewanellaceae</taxon>
        <taxon>Shewanella</taxon>
    </lineage>
</organism>
<keyword evidence="4 6" id="KW-0802">TPR repeat</keyword>
<accession>A0A5B8QYK4</accession>
<dbReference type="InterPro" id="IPR051476">
    <property type="entry name" value="Bac_ResReg_Asp_Phosphatase"/>
</dbReference>
<dbReference type="SMART" id="SM00028">
    <property type="entry name" value="TPR"/>
    <property type="match status" value="3"/>
</dbReference>
<keyword evidence="7" id="KW-1133">Transmembrane helix</keyword>
<feature type="chain" id="PRO_5022675078" evidence="8">
    <location>
        <begin position="22"/>
        <end position="720"/>
    </location>
</feature>
<evidence type="ECO:0000313" key="9">
    <source>
        <dbReference type="EMBL" id="QDZ91720.1"/>
    </source>
</evidence>
<evidence type="ECO:0000256" key="1">
    <source>
        <dbReference type="ARBA" id="ARBA00004496"/>
    </source>
</evidence>
<comment type="similarity">
    <text evidence="5">Belongs to the Rap family.</text>
</comment>
<dbReference type="SUPFAM" id="SSF48452">
    <property type="entry name" value="TPR-like"/>
    <property type="match status" value="1"/>
</dbReference>
<evidence type="ECO:0000256" key="6">
    <source>
        <dbReference type="PROSITE-ProRule" id="PRU00339"/>
    </source>
</evidence>
<name>A0A5B8QYK4_9GAMM</name>
<dbReference type="Pfam" id="PF13424">
    <property type="entry name" value="TPR_12"/>
    <property type="match status" value="1"/>
</dbReference>
<keyword evidence="3" id="KW-0677">Repeat</keyword>
<evidence type="ECO:0000256" key="7">
    <source>
        <dbReference type="SAM" id="Phobius"/>
    </source>
</evidence>
<protein>
    <submittedName>
        <fullName evidence="9">Tetratricopeptide repeat protein</fullName>
    </submittedName>
</protein>
<keyword evidence="2" id="KW-0963">Cytoplasm</keyword>
<feature type="transmembrane region" description="Helical" evidence="7">
    <location>
        <begin position="475"/>
        <end position="495"/>
    </location>
</feature>
<reference evidence="9 10" key="1">
    <citation type="journal article" date="2019" name="Ecotoxicol. Environ. Saf.">
        <title>Microbial characterization of heavy metal resistant bacterial strains isolated from an electroplating wastewater treatment plant.</title>
        <authorList>
            <person name="Cai X."/>
            <person name="Zheng X."/>
            <person name="Zhang D."/>
            <person name="Iqbal W."/>
            <person name="Liu C."/>
            <person name="Yang B."/>
            <person name="Zhao X."/>
            <person name="Lu X."/>
            <person name="Mao Y."/>
        </authorList>
    </citation>
    <scope>NUCLEOTIDE SEQUENCE [LARGE SCALE GENOMIC DNA]</scope>
    <source>
        <strain evidence="9 10">Ni1-3</strain>
    </source>
</reference>
<sequence>MRKLIVIFVTLLMSISFQTRAADLEAEEIELRETPQKMYDRLNQSLSFPIAFKNREQFERAAKEQGYSSEEFEHILQLLARLNMEPNVKSKVGFQDANTLIELLASIAQTPFQQATVAMLKGRYIGRTEQKYQEAIAFYNEALTRINDSYDVESMLLKHTIHEHLGGLHLVIRQDVPALMHFHTYRDIAYKLRNDYLIAAAESKLGHYYNKNQQLTKSLQHYSEAIRLSNRSNYPSMKTHLQLQLAKVYRDLKQWDEALKNAHEAAAGFKKLGNDTYLSSCMTVIAMVYGEQGDWNRAIDYYLNAQQLDAKRGNYIAQGLNFHNLGQAYSHLNDETNALKYLLMANKVFVEKQSHHYLVYNELLIGEVAQSKADWPLMMSHSENALALATDLNLLDEQKSALTQIALAAEKMQDQAKVISTQKRIIALNQTAKNTANDPAVASSVLAEQQLKLELSMLQSKLNDAVETTKNTNKLLAFSGLIATILLVGIVILLIQRRKNSRQNEALVTLSLQEPFTSHQGYAALLKDLAPNPVSSPTTALALIEFGEHVSTDLNHGQYFANAITQQLTHHIGDCLLMPVYVIRQGLFAVRFTEVIEPPQMLQTLRRYLDGKDINFNFNIGFINLPLLAKAEIKIDPKLLFETVQMALAGARSLPCDASHYVSLRALDFVPPTLFANPLFLHLEKGIERGLIRVETNVAKEDIVWPCWENNQVRHLLENI</sequence>